<organism evidence="4 5">
    <name type="scientific">Kwoniella heveanensis BCC8398</name>
    <dbReference type="NCBI Taxonomy" id="1296120"/>
    <lineage>
        <taxon>Eukaryota</taxon>
        <taxon>Fungi</taxon>
        <taxon>Dikarya</taxon>
        <taxon>Basidiomycota</taxon>
        <taxon>Agaricomycotina</taxon>
        <taxon>Tremellomycetes</taxon>
        <taxon>Tremellales</taxon>
        <taxon>Cryptococcaceae</taxon>
        <taxon>Kwoniella</taxon>
    </lineage>
</organism>
<keyword evidence="5" id="KW-1185">Reference proteome</keyword>
<dbReference type="OrthoDB" id="128867at2759"/>
<dbReference type="GO" id="GO:0080008">
    <property type="term" value="C:Cul4-RING E3 ubiquitin ligase complex"/>
    <property type="evidence" value="ECO:0007669"/>
    <property type="project" value="TreeGrafter"/>
</dbReference>
<evidence type="ECO:0000313" key="4">
    <source>
        <dbReference type="EMBL" id="OCF34885.1"/>
    </source>
</evidence>
<dbReference type="PANTHER" id="PTHR44472:SF1">
    <property type="entry name" value="DDB1 AND CUL4 ASSOCIATED FACTOR 4"/>
    <property type="match status" value="1"/>
</dbReference>
<evidence type="ECO:0000256" key="3">
    <source>
        <dbReference type="SAM" id="MobiDB-lite"/>
    </source>
</evidence>
<proteinExistence type="predicted"/>
<accession>A0A1B9GVE8</accession>
<dbReference type="SUPFAM" id="SSF50998">
    <property type="entry name" value="Quinoprotein alcohol dehydrogenase-like"/>
    <property type="match status" value="1"/>
</dbReference>
<evidence type="ECO:0000256" key="1">
    <source>
        <dbReference type="ARBA" id="ARBA00022574"/>
    </source>
</evidence>
<dbReference type="InterPro" id="IPR011047">
    <property type="entry name" value="Quinoprotein_ADH-like_sf"/>
</dbReference>
<dbReference type="Proteomes" id="UP000092666">
    <property type="component" value="Unassembled WGS sequence"/>
</dbReference>
<feature type="compositionally biased region" description="Low complexity" evidence="3">
    <location>
        <begin position="62"/>
        <end position="114"/>
    </location>
</feature>
<evidence type="ECO:0000313" key="5">
    <source>
        <dbReference type="Proteomes" id="UP000092666"/>
    </source>
</evidence>
<gene>
    <name evidence="4" type="ORF">I316_03432</name>
</gene>
<dbReference type="AlphaFoldDB" id="A0A1B9GVE8"/>
<dbReference type="PANTHER" id="PTHR44472">
    <property type="entry name" value="DDB1- AND CUL4-ASSOCIATED FACTOR 4-RELATED"/>
    <property type="match status" value="1"/>
</dbReference>
<dbReference type="STRING" id="1296120.A0A1B9GVE8"/>
<sequence length="643" mass="69479">MSGPLGNLPGMFYDHARNRYFPIPKASEHNPNQTEEDTRPRPPGSPFARRLTIPVPRPNFNSGSSPTSRSGPSNAYPAGPSRMPPASAAPASSSNQRNSQARSSARPRRSGQQQDPAEIDARYKYIRRQGNRDVPAGVHRNPPPHPVTQGPAAPYIRINDDGDRISEGPLLSITISNPGGDSTTNANAHRNRNFSSPSDPRFASDTNSNPGPRMRSFDDVTAPTRSGCLPPDSTCGVDGRGVGGKRGRGSGDGGRSGFGAAGSLDRVSRIRKGRFGVKYGCPSGSGAIATDRHIRTQAAVLNDLQLNQVHHACECRGEIITSYKSVGQEAYYATTDHGTMIIHSPTGNTSAFNVCSEKLVGVHCDVPRLVMMAIAGGIEPHLHLFKRDPEMLNHVFMTHSELDLKRTEIYGVSSFDDVCTLGSSKSITTISYSSHLGSKNRRLPSDALAVHQASRDLVFVGQRNGRVGLEDLRTAPPASLFMQNVVAATQNEKAIVGVKRLDDAAVPWGLVVGGLGHEGMATSPDDKVLFASGSDRRVRAWSTLTGETIFPSYPPPVIPPPSLRERERECEGAKKTFGADSSFHQNDRGVFLGGDGGVQEWQESEQDNPLYRVYENRVTHLSVTEGMGLDVVHKGELMRFGRK</sequence>
<keyword evidence="2" id="KW-0677">Repeat</keyword>
<feature type="region of interest" description="Disordered" evidence="3">
    <location>
        <begin position="132"/>
        <end position="260"/>
    </location>
</feature>
<name>A0A1B9GVE8_9TREE</name>
<dbReference type="EMBL" id="KV700123">
    <property type="protein sequence ID" value="OCF34885.1"/>
    <property type="molecule type" value="Genomic_DNA"/>
</dbReference>
<keyword evidence="1" id="KW-0853">WD repeat</keyword>
<dbReference type="InterPro" id="IPR052254">
    <property type="entry name" value="CUL4-DDB1_E3_ligase_receptor"/>
</dbReference>
<evidence type="ECO:0000256" key="2">
    <source>
        <dbReference type="ARBA" id="ARBA00022737"/>
    </source>
</evidence>
<feature type="region of interest" description="Disordered" evidence="3">
    <location>
        <begin position="22"/>
        <end position="118"/>
    </location>
</feature>
<dbReference type="Gene3D" id="2.130.10.10">
    <property type="entry name" value="YVTN repeat-like/Quinoprotein amine dehydrogenase"/>
    <property type="match status" value="1"/>
</dbReference>
<reference evidence="4 5" key="1">
    <citation type="submission" date="2013-07" db="EMBL/GenBank/DDBJ databases">
        <title>The Genome Sequence of Cryptococcus heveanensis BCC8398.</title>
        <authorList>
            <consortium name="The Broad Institute Genome Sequencing Platform"/>
            <person name="Cuomo C."/>
            <person name="Litvintseva A."/>
            <person name="Chen Y."/>
            <person name="Heitman J."/>
            <person name="Sun S."/>
            <person name="Springer D."/>
            <person name="Dromer F."/>
            <person name="Young S.K."/>
            <person name="Zeng Q."/>
            <person name="Gargeya S."/>
            <person name="Fitzgerald M."/>
            <person name="Abouelleil A."/>
            <person name="Alvarado L."/>
            <person name="Berlin A.M."/>
            <person name="Chapman S.B."/>
            <person name="Dewar J."/>
            <person name="Goldberg J."/>
            <person name="Griggs A."/>
            <person name="Gujja S."/>
            <person name="Hansen M."/>
            <person name="Howarth C."/>
            <person name="Imamovic A."/>
            <person name="Larimer J."/>
            <person name="McCowan C."/>
            <person name="Murphy C."/>
            <person name="Pearson M."/>
            <person name="Priest M."/>
            <person name="Roberts A."/>
            <person name="Saif S."/>
            <person name="Shea T."/>
            <person name="Sykes S."/>
            <person name="Wortman J."/>
            <person name="Nusbaum C."/>
            <person name="Birren B."/>
        </authorList>
    </citation>
    <scope>NUCLEOTIDE SEQUENCE [LARGE SCALE GENOMIC DNA]</scope>
    <source>
        <strain evidence="4 5">BCC8398</strain>
    </source>
</reference>
<feature type="compositionally biased region" description="Gly residues" evidence="3">
    <location>
        <begin position="249"/>
        <end position="260"/>
    </location>
</feature>
<protein>
    <submittedName>
        <fullName evidence="4">Uncharacterized protein</fullName>
    </submittedName>
</protein>
<dbReference type="InterPro" id="IPR015943">
    <property type="entry name" value="WD40/YVTN_repeat-like_dom_sf"/>
</dbReference>
<reference evidence="5" key="2">
    <citation type="submission" date="2013-12" db="EMBL/GenBank/DDBJ databases">
        <title>Evolution of pathogenesis and genome organization in the Tremellales.</title>
        <authorList>
            <person name="Cuomo C."/>
            <person name="Litvintseva A."/>
            <person name="Heitman J."/>
            <person name="Chen Y."/>
            <person name="Sun S."/>
            <person name="Springer D."/>
            <person name="Dromer F."/>
            <person name="Young S."/>
            <person name="Zeng Q."/>
            <person name="Chapman S."/>
            <person name="Gujja S."/>
            <person name="Saif S."/>
            <person name="Birren B."/>
        </authorList>
    </citation>
    <scope>NUCLEOTIDE SEQUENCE [LARGE SCALE GENOMIC DNA]</scope>
    <source>
        <strain evidence="5">BCC8398</strain>
    </source>
</reference>
<feature type="compositionally biased region" description="Polar residues" evidence="3">
    <location>
        <begin position="173"/>
        <end position="210"/>
    </location>
</feature>